<dbReference type="SUPFAM" id="SSF53756">
    <property type="entry name" value="UDP-Glycosyltransferase/glycogen phosphorylase"/>
    <property type="match status" value="1"/>
</dbReference>
<dbReference type="PANTHER" id="PTHR45918">
    <property type="entry name" value="ALPHA-1,3/1,6-MANNOSYLTRANSFERASE ALG2"/>
    <property type="match status" value="1"/>
</dbReference>
<dbReference type="Gene3D" id="3.40.50.2000">
    <property type="entry name" value="Glycogen Phosphorylase B"/>
    <property type="match status" value="2"/>
</dbReference>
<gene>
    <name evidence="5" type="ORF">CEUTPL_LOCUS4583</name>
</gene>
<comment type="subcellular location">
    <subcellularLocation>
        <location evidence="3">Endoplasmic reticulum membrane</location>
        <topology evidence="3">Single-pass membrane protein</topology>
    </subcellularLocation>
</comment>
<protein>
    <recommendedName>
        <fullName evidence="3">Alpha-1,3/1,6-mannosyltransferase ALG2</fullName>
        <ecNumber evidence="3">2.4.1.132</ecNumber>
        <ecNumber evidence="3">2.4.1.257</ecNumber>
    </recommendedName>
    <alternativeName>
        <fullName evidence="3">GDP-Man:Man(1)GlcNAc(2)-PP-Dol alpha-1,3-mannosyltransferase</fullName>
    </alternativeName>
</protein>
<dbReference type="GO" id="GO:0005789">
    <property type="term" value="C:endoplasmic reticulum membrane"/>
    <property type="evidence" value="ECO:0007669"/>
    <property type="project" value="UniProtKB-SubCell"/>
</dbReference>
<evidence type="ECO:0000256" key="3">
    <source>
        <dbReference type="RuleBase" id="RU367136"/>
    </source>
</evidence>
<comment type="pathway">
    <text evidence="3">Protein modification; protein glycosylation.</text>
</comment>
<reference evidence="5" key="1">
    <citation type="submission" date="2022-01" db="EMBL/GenBank/DDBJ databases">
        <authorList>
            <person name="King R."/>
        </authorList>
    </citation>
    <scope>NUCLEOTIDE SEQUENCE</scope>
</reference>
<dbReference type="EMBL" id="OU892292">
    <property type="protein sequence ID" value="CAG9763934.1"/>
    <property type="molecule type" value="Genomic_DNA"/>
</dbReference>
<accession>A0A9N9MFR8</accession>
<keyword evidence="1 3" id="KW-0328">Glycosyltransferase</keyword>
<comment type="similarity">
    <text evidence="3">Belongs to the glycosyltransferase group 1 family.</text>
</comment>
<evidence type="ECO:0000256" key="2">
    <source>
        <dbReference type="ARBA" id="ARBA00022679"/>
    </source>
</evidence>
<keyword evidence="2 3" id="KW-0808">Transferase</keyword>
<evidence type="ECO:0000313" key="5">
    <source>
        <dbReference type="EMBL" id="CAG9763934.1"/>
    </source>
</evidence>
<feature type="domain" description="Glycosyl transferase family 1" evidence="4">
    <location>
        <begin position="209"/>
        <end position="367"/>
    </location>
</feature>
<comment type="function">
    <text evidence="3">Mannosylates Man(2)GlcNAc(2)-dolichol diphosphate and Man(1)GlcNAc(2)-dolichol diphosphate to form Man(3)GlcNAc(2)-dolichol diphosphate.</text>
</comment>
<dbReference type="Proteomes" id="UP001152799">
    <property type="component" value="Chromosome 16"/>
</dbReference>
<evidence type="ECO:0000313" key="6">
    <source>
        <dbReference type="Proteomes" id="UP001152799"/>
    </source>
</evidence>
<dbReference type="EC" id="2.4.1.132" evidence="3"/>
<dbReference type="GO" id="GO:0102704">
    <property type="term" value="F:GDP-Man:Man(2)GlcNAc(2)-PP-Dol alpha-1,6-mannosyltransferase activity"/>
    <property type="evidence" value="ECO:0007669"/>
    <property type="project" value="UniProtKB-UniRule"/>
</dbReference>
<evidence type="ECO:0000256" key="1">
    <source>
        <dbReference type="ARBA" id="ARBA00022676"/>
    </source>
</evidence>
<keyword evidence="6" id="KW-1185">Reference proteome</keyword>
<dbReference type="InterPro" id="IPR001296">
    <property type="entry name" value="Glyco_trans_1"/>
</dbReference>
<dbReference type="PANTHER" id="PTHR45918:SF1">
    <property type="entry name" value="ALPHA-1,3_1,6-MANNOSYLTRANSFERASE ALG2"/>
    <property type="match status" value="1"/>
</dbReference>
<evidence type="ECO:0000259" key="4">
    <source>
        <dbReference type="Pfam" id="PF00534"/>
    </source>
</evidence>
<dbReference type="GO" id="GO:0004378">
    <property type="term" value="F:GDP-Man:Man(1)GlcNAc(2)-PP-Dol alpha-1,3-mannosyltransferase activity"/>
    <property type="evidence" value="ECO:0007669"/>
    <property type="project" value="UniProtKB-UniRule"/>
</dbReference>
<dbReference type="OrthoDB" id="448893at2759"/>
<sequence>MENREHVVFLHETLAKKTMDKYLLNIALAYHDMGHKVTLMVSHGNPKEMIEEFEFLDKIDVQYCGSWIPRTFLGLCHRTMSTLKAAWMALRIVLSPPTQKPTLIVTDVHTIALFIVHSLSKYKIFHYENFRRLRAKEELCQHTCFMPTFHHAKFMKMANEVLVENSLFAEIFSRSFPALKKPLVVYRSIDIGSWDGPEVDIKRIIPDLEDNFVMLLTINKFKASSNFKLVMDVFEVLLSSIGDTQRSRNYHLVVAGTCKSPQEDLQYDQVVNSAKTRKCGSQMTILKTLPTIHEKSLIQNASVVICCARNIQADLYLKVLCLGKSIVATNRGIVTKIIKNRLTGILVEPEPTCMASEIARLIASPYVSTFMSEIAKDCFKELYSFKSLCRQLKNVSFRKK</sequence>
<dbReference type="AlphaFoldDB" id="A0A9N9MFR8"/>
<dbReference type="Pfam" id="PF00534">
    <property type="entry name" value="Glycos_transf_1"/>
    <property type="match status" value="1"/>
</dbReference>
<comment type="catalytic activity">
    <reaction evidence="3">
        <text>a beta-D-Man-(1-&gt;4)-beta-D-GlcNAc-(1-&gt;4)-alpha-D-GlcNAc-diphospho-di-trans,poly-cis-dolichol + GDP-alpha-D-mannose = an alpha-D-Man-(1-&gt;3)-beta-D-Man-(1-&gt;4)-beta-D-GlcNAc-(1-&gt;4)-alpha-D-GlcNAc-diphospho-di-trans,poly-cis-dolichol + GDP + H(+)</text>
        <dbReference type="Rhea" id="RHEA:29515"/>
        <dbReference type="Rhea" id="RHEA-COMP:19511"/>
        <dbReference type="Rhea" id="RHEA-COMP:19513"/>
        <dbReference type="ChEBI" id="CHEBI:15378"/>
        <dbReference type="ChEBI" id="CHEBI:57527"/>
        <dbReference type="ChEBI" id="CHEBI:58189"/>
        <dbReference type="ChEBI" id="CHEBI:58472"/>
        <dbReference type="ChEBI" id="CHEBI:132510"/>
        <dbReference type="EC" id="2.4.1.132"/>
    </reaction>
    <physiologicalReaction direction="left-to-right" evidence="3">
        <dbReference type="Rhea" id="RHEA:29516"/>
    </physiologicalReaction>
</comment>
<comment type="catalytic activity">
    <reaction evidence="3">
        <text>an alpha-D-Man-(1-&gt;3)-beta-D-Man-(1-&gt;4)-beta-D-GlcNAc-(1-&gt;4)-alpha-D-GlcNAc-diphospho-di-trans,poly-cis-dolichol + GDP-alpha-D-mannose = an alpha-D-Man-(1-&gt;3)-[alpha-D-Man-(1-&gt;6)]-beta-D-Man-(1-&gt;4)-beta-D-GlcNAc-(1-&gt;4)-alpha-D-GlcNAc-diphospho-di-trans,poly-cis-dolichol + GDP + H(+)</text>
        <dbReference type="Rhea" id="RHEA:29519"/>
        <dbReference type="Rhea" id="RHEA-COMP:19513"/>
        <dbReference type="Rhea" id="RHEA-COMP:19515"/>
        <dbReference type="ChEBI" id="CHEBI:15378"/>
        <dbReference type="ChEBI" id="CHEBI:57527"/>
        <dbReference type="ChEBI" id="CHEBI:58189"/>
        <dbReference type="ChEBI" id="CHEBI:132510"/>
        <dbReference type="ChEBI" id="CHEBI:132511"/>
        <dbReference type="EC" id="2.4.1.257"/>
    </reaction>
    <physiologicalReaction direction="left-to-right" evidence="3">
        <dbReference type="Rhea" id="RHEA:29520"/>
    </physiologicalReaction>
</comment>
<name>A0A9N9MFR8_9CUCU</name>
<dbReference type="EC" id="2.4.1.257" evidence="3"/>
<organism evidence="5 6">
    <name type="scientific">Ceutorhynchus assimilis</name>
    <name type="common">cabbage seed weevil</name>
    <dbReference type="NCBI Taxonomy" id="467358"/>
    <lineage>
        <taxon>Eukaryota</taxon>
        <taxon>Metazoa</taxon>
        <taxon>Ecdysozoa</taxon>
        <taxon>Arthropoda</taxon>
        <taxon>Hexapoda</taxon>
        <taxon>Insecta</taxon>
        <taxon>Pterygota</taxon>
        <taxon>Neoptera</taxon>
        <taxon>Endopterygota</taxon>
        <taxon>Coleoptera</taxon>
        <taxon>Polyphaga</taxon>
        <taxon>Cucujiformia</taxon>
        <taxon>Curculionidae</taxon>
        <taxon>Ceutorhynchinae</taxon>
        <taxon>Ceutorhynchus</taxon>
    </lineage>
</organism>
<dbReference type="InterPro" id="IPR027054">
    <property type="entry name" value="ALG2"/>
</dbReference>
<proteinExistence type="inferred from homology"/>